<name>A6ZZZ2_YEAS7</name>
<evidence type="ECO:0000313" key="3">
    <source>
        <dbReference type="Proteomes" id="UP000007060"/>
    </source>
</evidence>
<sequence>MEKTMNFLVTGMILGTWIYIITSIITRMKKMKKITQSIVMWIIKITIITSRLTTMIMIMMMVNPKVPNQSLPIKYLNIGMAIVSIMRTMMKTGVTNGHRVLHCSLQTIFLVGHNLQILNCKTRIFFTISLTLKVLAMTMTIWILMMMASHMPDLVIHCILPRKHHQDRRLFFSILYPHWIIMAKTKKWH</sequence>
<feature type="transmembrane region" description="Helical" evidence="1">
    <location>
        <begin position="124"/>
        <end position="145"/>
    </location>
</feature>
<proteinExistence type="predicted"/>
<dbReference type="Proteomes" id="UP000007060">
    <property type="component" value="Unassembled WGS sequence"/>
</dbReference>
<reference evidence="2 3" key="1">
    <citation type="journal article" date="2007" name="Proc. Natl. Acad. Sci. U.S.A.">
        <title>Genome sequencing and comparative analysis of Saccharomyces cerevisiae strain YJM789.</title>
        <authorList>
            <person name="Wei W."/>
            <person name="McCusker J.H."/>
            <person name="Hyman R.W."/>
            <person name="Jones T."/>
            <person name="Ning Y."/>
            <person name="Cao Z."/>
            <person name="Gu Z."/>
            <person name="Bruno D."/>
            <person name="Miranda M."/>
            <person name="Nguyen M."/>
            <person name="Wilhelmy J."/>
            <person name="Komp C."/>
            <person name="Tamse R."/>
            <person name="Wang X."/>
            <person name="Jia P."/>
            <person name="Luedi P."/>
            <person name="Oefner P.J."/>
            <person name="David L."/>
            <person name="Dietrich F.S."/>
            <person name="Li Y."/>
            <person name="Davis R.W."/>
            <person name="Steinmetz L.M."/>
        </authorList>
    </citation>
    <scope>NUCLEOTIDE SEQUENCE [LARGE SCALE GENOMIC DNA]</scope>
    <source>
        <strain evidence="2 3">YJM789</strain>
    </source>
</reference>
<dbReference type="AlphaFoldDB" id="A6ZZZ2"/>
<protein>
    <submittedName>
        <fullName evidence="2">Uncharacterized protein</fullName>
    </submittedName>
</protein>
<keyword evidence="1" id="KW-0812">Transmembrane</keyword>
<keyword evidence="1" id="KW-0472">Membrane</keyword>
<evidence type="ECO:0000256" key="1">
    <source>
        <dbReference type="SAM" id="Phobius"/>
    </source>
</evidence>
<feature type="transmembrane region" description="Helical" evidence="1">
    <location>
        <begin position="73"/>
        <end position="90"/>
    </location>
</feature>
<gene>
    <name evidence="2" type="ORF">SCY_3402</name>
</gene>
<dbReference type="EMBL" id="AAFW02000152">
    <property type="protein sequence ID" value="EDN59935.1"/>
    <property type="molecule type" value="Genomic_DNA"/>
</dbReference>
<evidence type="ECO:0000313" key="2">
    <source>
        <dbReference type="EMBL" id="EDN59935.1"/>
    </source>
</evidence>
<feature type="transmembrane region" description="Helical" evidence="1">
    <location>
        <begin position="6"/>
        <end position="26"/>
    </location>
</feature>
<accession>A6ZZZ2</accession>
<dbReference type="HOGENOM" id="CLU_1435489_0_0_1"/>
<comment type="caution">
    <text evidence="2">The sequence shown here is derived from an EMBL/GenBank/DDBJ whole genome shotgun (WGS) entry which is preliminary data.</text>
</comment>
<organism evidence="2 3">
    <name type="scientific">Saccharomyces cerevisiae (strain YJM789)</name>
    <name type="common">Baker's yeast</name>
    <dbReference type="NCBI Taxonomy" id="307796"/>
    <lineage>
        <taxon>Eukaryota</taxon>
        <taxon>Fungi</taxon>
        <taxon>Dikarya</taxon>
        <taxon>Ascomycota</taxon>
        <taxon>Saccharomycotina</taxon>
        <taxon>Saccharomycetes</taxon>
        <taxon>Saccharomycetales</taxon>
        <taxon>Saccharomycetaceae</taxon>
        <taxon>Saccharomyces</taxon>
    </lineage>
</organism>
<keyword evidence="1" id="KW-1133">Transmembrane helix</keyword>
<feature type="transmembrane region" description="Helical" evidence="1">
    <location>
        <begin position="38"/>
        <end position="61"/>
    </location>
</feature>